<dbReference type="Proteomes" id="UP000193925">
    <property type="component" value="Chromosome AFERRI"/>
</dbReference>
<dbReference type="EMBL" id="LT841305">
    <property type="protein sequence ID" value="SMH65975.1"/>
    <property type="molecule type" value="Genomic_DNA"/>
</dbReference>
<proteinExistence type="predicted"/>
<evidence type="ECO:0000313" key="1">
    <source>
        <dbReference type="EMBL" id="SMH65975.1"/>
    </source>
</evidence>
<gene>
    <name evidence="1" type="ORF">AFERRI_20764</name>
</gene>
<accession>A0ABY1MQH0</accession>
<keyword evidence="2" id="KW-1185">Reference proteome</keyword>
<organism evidence="1 2">
    <name type="scientific">Acidithiobacillus ferrivorans</name>
    <dbReference type="NCBI Taxonomy" id="160808"/>
    <lineage>
        <taxon>Bacteria</taxon>
        <taxon>Pseudomonadati</taxon>
        <taxon>Pseudomonadota</taxon>
        <taxon>Acidithiobacillia</taxon>
        <taxon>Acidithiobacillales</taxon>
        <taxon>Acidithiobacillaceae</taxon>
        <taxon>Acidithiobacillus</taxon>
    </lineage>
</organism>
<evidence type="ECO:0000313" key="2">
    <source>
        <dbReference type="Proteomes" id="UP000193925"/>
    </source>
</evidence>
<name>A0ABY1MQH0_9PROT</name>
<reference evidence="1 2" key="1">
    <citation type="submission" date="2017-03" db="EMBL/GenBank/DDBJ databases">
        <authorList>
            <person name="Regsiter A."/>
            <person name="William W."/>
        </authorList>
    </citation>
    <scope>NUCLEOTIDE SEQUENCE [LARGE SCALE GENOMIC DNA]</scope>
    <source>
        <strain evidence="1">PRJEB5721</strain>
    </source>
</reference>
<protein>
    <submittedName>
        <fullName evidence="1">Uncharacterized protein</fullName>
    </submittedName>
</protein>
<sequence length="105" mass="11585">MSEVRILSPRPIEERPALSGLFRSRWVMVFLTFLVDAPVWEIGAPWHHAGVLADAEVAYCRSVCCDPVLWLAPEMPASESFCCRSFGALHALQPTSFHSCGGRPG</sequence>